<reference evidence="2" key="1">
    <citation type="submission" date="2016-06" db="EMBL/GenBank/DDBJ databases">
        <title>Parallel loss of symbiosis genes in relatives of nitrogen-fixing non-legume Parasponia.</title>
        <authorList>
            <person name="Van Velzen R."/>
            <person name="Holmer R."/>
            <person name="Bu F."/>
            <person name="Rutten L."/>
            <person name="Van Zeijl A."/>
            <person name="Liu W."/>
            <person name="Santuari L."/>
            <person name="Cao Q."/>
            <person name="Sharma T."/>
            <person name="Shen D."/>
            <person name="Roswanjaya Y."/>
            <person name="Wardhani T."/>
            <person name="Kalhor M.S."/>
            <person name="Jansen J."/>
            <person name="Van den Hoogen J."/>
            <person name="Gungor B."/>
            <person name="Hartog M."/>
            <person name="Hontelez J."/>
            <person name="Verver J."/>
            <person name="Yang W.-C."/>
            <person name="Schijlen E."/>
            <person name="Repin R."/>
            <person name="Schilthuizen M."/>
            <person name="Schranz E."/>
            <person name="Heidstra R."/>
            <person name="Miyata K."/>
            <person name="Fedorova E."/>
            <person name="Kohlen W."/>
            <person name="Bisseling T."/>
            <person name="Smit S."/>
            <person name="Geurts R."/>
        </authorList>
    </citation>
    <scope>NUCLEOTIDE SEQUENCE [LARGE SCALE GENOMIC DNA]</scope>
    <source>
        <strain evidence="2">cv. WU1-14</strain>
    </source>
</reference>
<dbReference type="AlphaFoldDB" id="A0A2P5D5I8"/>
<keyword evidence="2" id="KW-1185">Reference proteome</keyword>
<dbReference type="EMBL" id="JXTB01000062">
    <property type="protein sequence ID" value="PON68545.1"/>
    <property type="molecule type" value="Genomic_DNA"/>
</dbReference>
<organism evidence="1 2">
    <name type="scientific">Parasponia andersonii</name>
    <name type="common">Sponia andersonii</name>
    <dbReference type="NCBI Taxonomy" id="3476"/>
    <lineage>
        <taxon>Eukaryota</taxon>
        <taxon>Viridiplantae</taxon>
        <taxon>Streptophyta</taxon>
        <taxon>Embryophyta</taxon>
        <taxon>Tracheophyta</taxon>
        <taxon>Spermatophyta</taxon>
        <taxon>Magnoliopsida</taxon>
        <taxon>eudicotyledons</taxon>
        <taxon>Gunneridae</taxon>
        <taxon>Pentapetalae</taxon>
        <taxon>rosids</taxon>
        <taxon>fabids</taxon>
        <taxon>Rosales</taxon>
        <taxon>Cannabaceae</taxon>
        <taxon>Parasponia</taxon>
    </lineage>
</organism>
<proteinExistence type="predicted"/>
<comment type="caution">
    <text evidence="1">The sequence shown here is derived from an EMBL/GenBank/DDBJ whole genome shotgun (WGS) entry which is preliminary data.</text>
</comment>
<gene>
    <name evidence="1" type="ORF">PanWU01x14_095160</name>
</gene>
<dbReference type="Proteomes" id="UP000237105">
    <property type="component" value="Unassembled WGS sequence"/>
</dbReference>
<protein>
    <submittedName>
        <fullName evidence="1">Uncharacterized protein</fullName>
    </submittedName>
</protein>
<evidence type="ECO:0000313" key="2">
    <source>
        <dbReference type="Proteomes" id="UP000237105"/>
    </source>
</evidence>
<accession>A0A2P5D5I8</accession>
<name>A0A2P5D5I8_PARAD</name>
<sequence>MPTLKTVSLRSYLCSRISHLALKLFFPRIVFMGKYYSAVTEEYKKVVDKAKKKLKETYR</sequence>
<evidence type="ECO:0000313" key="1">
    <source>
        <dbReference type="EMBL" id="PON68545.1"/>
    </source>
</evidence>